<dbReference type="AlphaFoldDB" id="A0A286U3V3"/>
<dbReference type="Proteomes" id="UP000218542">
    <property type="component" value="Unassembled WGS sequence"/>
</dbReference>
<proteinExistence type="inferred from homology"/>
<gene>
    <name evidence="3" type="ORF">SCALIN_C43_0075</name>
</gene>
<organism evidence="3 4">
    <name type="scientific">Candidatus Scalindua japonica</name>
    <dbReference type="NCBI Taxonomy" id="1284222"/>
    <lineage>
        <taxon>Bacteria</taxon>
        <taxon>Pseudomonadati</taxon>
        <taxon>Planctomycetota</taxon>
        <taxon>Candidatus Brocadiia</taxon>
        <taxon>Candidatus Brocadiales</taxon>
        <taxon>Candidatus Scalinduaceae</taxon>
        <taxon>Candidatus Scalindua</taxon>
    </lineage>
</organism>
<reference evidence="4" key="1">
    <citation type="journal article" date="2017" name="Environ. Microbiol. Rep.">
        <title>Genetic Diversity of Marine Anaerobic Ammonium-Oxidizing Bacteria as Revealed by Genomic and Proteomic Analyses of 'Candidatus Scalindua japonica'.</title>
        <authorList>
            <person name="Oshiki M."/>
            <person name="Mizuto K."/>
            <person name="Kimura Z."/>
            <person name="Kindaichi T."/>
            <person name="Satoh H."/>
            <person name="Okabe S."/>
        </authorList>
    </citation>
    <scope>NUCLEOTIDE SEQUENCE [LARGE SCALE GENOMIC DNA]</scope>
    <source>
        <strain evidence="4">husup-a2</strain>
    </source>
</reference>
<dbReference type="EMBL" id="BAOS01000043">
    <property type="protein sequence ID" value="GAX62819.1"/>
    <property type="molecule type" value="Genomic_DNA"/>
</dbReference>
<dbReference type="InterPro" id="IPR050190">
    <property type="entry name" value="UPF0213_domain"/>
</dbReference>
<accession>A0A286U3V3</accession>
<dbReference type="PROSITE" id="PS50164">
    <property type="entry name" value="GIY_YIG"/>
    <property type="match status" value="1"/>
</dbReference>
<sequence>MGGFTKKYKVHSLVYYKETNDIYTALQREKQLKKWNRKWKLELVERVNPDWNDIAESWIPDKGIRE</sequence>
<dbReference type="SUPFAM" id="SSF82771">
    <property type="entry name" value="GIY-YIG endonuclease"/>
    <property type="match status" value="1"/>
</dbReference>
<feature type="domain" description="GIY-YIG" evidence="2">
    <location>
        <begin position="1"/>
        <end position="43"/>
    </location>
</feature>
<comment type="caution">
    <text evidence="3">The sequence shown here is derived from an EMBL/GenBank/DDBJ whole genome shotgun (WGS) entry which is preliminary data.</text>
</comment>
<dbReference type="Gene3D" id="3.40.1440.10">
    <property type="entry name" value="GIY-YIG endonuclease"/>
    <property type="match status" value="1"/>
</dbReference>
<evidence type="ECO:0000313" key="3">
    <source>
        <dbReference type="EMBL" id="GAX62819.1"/>
    </source>
</evidence>
<keyword evidence="4" id="KW-1185">Reference proteome</keyword>
<dbReference type="InterPro" id="IPR000305">
    <property type="entry name" value="GIY-YIG_endonuc"/>
</dbReference>
<evidence type="ECO:0000313" key="4">
    <source>
        <dbReference type="Proteomes" id="UP000218542"/>
    </source>
</evidence>
<comment type="similarity">
    <text evidence="1">Belongs to the UPF0213 family.</text>
</comment>
<dbReference type="InterPro" id="IPR035901">
    <property type="entry name" value="GIY-YIG_endonuc_sf"/>
</dbReference>
<name>A0A286U3V3_9BACT</name>
<evidence type="ECO:0000256" key="1">
    <source>
        <dbReference type="ARBA" id="ARBA00007435"/>
    </source>
</evidence>
<dbReference type="PANTHER" id="PTHR34477:SF5">
    <property type="entry name" value="BSL5627 PROTEIN"/>
    <property type="match status" value="1"/>
</dbReference>
<dbReference type="PANTHER" id="PTHR34477">
    <property type="entry name" value="UPF0213 PROTEIN YHBQ"/>
    <property type="match status" value="1"/>
</dbReference>
<protein>
    <submittedName>
        <fullName evidence="3">Excinuclease ABCsubunit C domain-containing protein</fullName>
    </submittedName>
</protein>
<evidence type="ECO:0000259" key="2">
    <source>
        <dbReference type="PROSITE" id="PS50164"/>
    </source>
</evidence>